<dbReference type="EMBL" id="DTIN01000008">
    <property type="protein sequence ID" value="HFX12668.1"/>
    <property type="molecule type" value="Genomic_DNA"/>
</dbReference>
<reference evidence="2" key="1">
    <citation type="journal article" date="2020" name="mSystems">
        <title>Genome- and Community-Level Interaction Insights into Carbon Utilization and Element Cycling Functions of Hydrothermarchaeota in Hydrothermal Sediment.</title>
        <authorList>
            <person name="Zhou Z."/>
            <person name="Liu Y."/>
            <person name="Xu W."/>
            <person name="Pan J."/>
            <person name="Luo Z.H."/>
            <person name="Li M."/>
        </authorList>
    </citation>
    <scope>NUCLEOTIDE SEQUENCE [LARGE SCALE GENOMIC DNA]</scope>
    <source>
        <strain evidence="2">SpSt-81</strain>
    </source>
</reference>
<dbReference type="SUPFAM" id="SSF81301">
    <property type="entry name" value="Nucleotidyltransferase"/>
    <property type="match status" value="1"/>
</dbReference>
<dbReference type="Gene3D" id="3.30.460.10">
    <property type="entry name" value="Beta Polymerase, domain 2"/>
    <property type="match status" value="1"/>
</dbReference>
<organism evidence="2">
    <name type="scientific">Dictyoglomus thermophilum</name>
    <dbReference type="NCBI Taxonomy" id="14"/>
    <lineage>
        <taxon>Bacteria</taxon>
        <taxon>Pseudomonadati</taxon>
        <taxon>Dictyoglomota</taxon>
        <taxon>Dictyoglomia</taxon>
        <taxon>Dictyoglomales</taxon>
        <taxon>Dictyoglomaceae</taxon>
        <taxon>Dictyoglomus</taxon>
    </lineage>
</organism>
<dbReference type="InterPro" id="IPR043519">
    <property type="entry name" value="NT_sf"/>
</dbReference>
<evidence type="ECO:0000313" key="2">
    <source>
        <dbReference type="EMBL" id="HFX12668.1"/>
    </source>
</evidence>
<dbReference type="AlphaFoldDB" id="A0A7C3MGR0"/>
<evidence type="ECO:0000259" key="1">
    <source>
        <dbReference type="Pfam" id="PF18765"/>
    </source>
</evidence>
<feature type="domain" description="Polymerase beta nucleotidyltransferase" evidence="1">
    <location>
        <begin position="43"/>
        <end position="127"/>
    </location>
</feature>
<sequence>MSKTFRDLSLEEKRKYIEVRKRLEEEEKKLLDIRYEKALNLAKEISEILYKKYKAKKVLLVGSLKDKELFTKWSDIDLAVSGISDKDYFKAISEVLSLSTDFKIDIIDLDSCEEEIRLSLEREGILL</sequence>
<name>A0A7C3MGR0_DICTH</name>
<dbReference type="InterPro" id="IPR041633">
    <property type="entry name" value="Polbeta"/>
</dbReference>
<proteinExistence type="predicted"/>
<gene>
    <name evidence="2" type="ORF">ENW00_00675</name>
</gene>
<dbReference type="GO" id="GO:0016740">
    <property type="term" value="F:transferase activity"/>
    <property type="evidence" value="ECO:0007669"/>
    <property type="project" value="UniProtKB-KW"/>
</dbReference>
<protein>
    <submittedName>
        <fullName evidence="2">Nucleotidyltransferase domain-containing protein</fullName>
    </submittedName>
</protein>
<dbReference type="PIRSF" id="PIRSF020217">
    <property type="entry name" value="UCP020217"/>
    <property type="match status" value="1"/>
</dbReference>
<keyword evidence="2" id="KW-0808">Transferase</keyword>
<comment type="caution">
    <text evidence="2">The sequence shown here is derived from an EMBL/GenBank/DDBJ whole genome shotgun (WGS) entry which is preliminary data.</text>
</comment>
<dbReference type="InterPro" id="IPR024700">
    <property type="entry name" value="UCP020217"/>
</dbReference>
<accession>A0A7C3MGR0</accession>
<dbReference type="Pfam" id="PF18765">
    <property type="entry name" value="Polbeta"/>
    <property type="match status" value="1"/>
</dbReference>